<proteinExistence type="predicted"/>
<protein>
    <submittedName>
        <fullName evidence="1">Uncharacterized protein</fullName>
    </submittedName>
</protein>
<accession>A0A0G9MW43</accession>
<dbReference type="PATRIC" id="fig|1581420.6.peg.2327"/>
<comment type="caution">
    <text evidence="1">The sequence shown here is derived from an EMBL/GenBank/DDBJ whole genome shotgun (WGS) entry which is preliminary data.</text>
</comment>
<gene>
    <name evidence="1" type="ORF">AAW00_11385</name>
</gene>
<dbReference type="EMBL" id="LBHB01000002">
    <property type="protein sequence ID" value="KLE34930.1"/>
    <property type="molecule type" value="Genomic_DNA"/>
</dbReference>
<dbReference type="OrthoDB" id="7432973at2"/>
<name>A0A0G9MW43_9SPHN</name>
<keyword evidence="2" id="KW-1185">Reference proteome</keyword>
<dbReference type="Proteomes" id="UP000053464">
    <property type="component" value="Unassembled WGS sequence"/>
</dbReference>
<sequence>MPQSDTEAWSRLAVDTWSLSFEAASVMWLRGLRMMTGGKLAEREAERMVREKVMANMMLWPALMLGGVAQGPEEIARRTLQHYGPSVRANRRRLTR</sequence>
<organism evidence="1 2">
    <name type="scientific">Aurantiacibacter luteus</name>
    <dbReference type="NCBI Taxonomy" id="1581420"/>
    <lineage>
        <taxon>Bacteria</taxon>
        <taxon>Pseudomonadati</taxon>
        <taxon>Pseudomonadota</taxon>
        <taxon>Alphaproteobacteria</taxon>
        <taxon>Sphingomonadales</taxon>
        <taxon>Erythrobacteraceae</taxon>
        <taxon>Aurantiacibacter</taxon>
    </lineage>
</organism>
<evidence type="ECO:0000313" key="2">
    <source>
        <dbReference type="Proteomes" id="UP000053464"/>
    </source>
</evidence>
<reference evidence="1 2" key="1">
    <citation type="submission" date="2015-04" db="EMBL/GenBank/DDBJ databases">
        <title>The draft genome sequence of Erythrobacter luteus KA37.</title>
        <authorList>
            <person name="Zhuang L."/>
            <person name="Liu Y."/>
            <person name="Shao Z."/>
        </authorList>
    </citation>
    <scope>NUCLEOTIDE SEQUENCE [LARGE SCALE GENOMIC DNA]</scope>
    <source>
        <strain evidence="1 2">KA37</strain>
    </source>
</reference>
<dbReference type="AlphaFoldDB" id="A0A0G9MW43"/>
<evidence type="ECO:0000313" key="1">
    <source>
        <dbReference type="EMBL" id="KLE34930.1"/>
    </source>
</evidence>